<protein>
    <submittedName>
        <fullName evidence="2">Uncharacterized protein</fullName>
    </submittedName>
</protein>
<feature type="region of interest" description="Disordered" evidence="1">
    <location>
        <begin position="1"/>
        <end position="34"/>
    </location>
</feature>
<organism evidence="2 3">
    <name type="scientific">Dendrothele bispora (strain CBS 962.96)</name>
    <dbReference type="NCBI Taxonomy" id="1314807"/>
    <lineage>
        <taxon>Eukaryota</taxon>
        <taxon>Fungi</taxon>
        <taxon>Dikarya</taxon>
        <taxon>Basidiomycota</taxon>
        <taxon>Agaricomycotina</taxon>
        <taxon>Agaricomycetes</taxon>
        <taxon>Agaricomycetidae</taxon>
        <taxon>Agaricales</taxon>
        <taxon>Agaricales incertae sedis</taxon>
        <taxon>Dendrothele</taxon>
    </lineage>
</organism>
<gene>
    <name evidence="2" type="ORF">K435DRAFT_868932</name>
</gene>
<evidence type="ECO:0000256" key="1">
    <source>
        <dbReference type="SAM" id="MobiDB-lite"/>
    </source>
</evidence>
<dbReference type="AlphaFoldDB" id="A0A4S8LAH1"/>
<evidence type="ECO:0000313" key="3">
    <source>
        <dbReference type="Proteomes" id="UP000297245"/>
    </source>
</evidence>
<dbReference type="EMBL" id="ML179529">
    <property type="protein sequence ID" value="THU85794.1"/>
    <property type="molecule type" value="Genomic_DNA"/>
</dbReference>
<proteinExistence type="predicted"/>
<reference evidence="2 3" key="1">
    <citation type="journal article" date="2019" name="Nat. Ecol. Evol.">
        <title>Megaphylogeny resolves global patterns of mushroom evolution.</title>
        <authorList>
            <person name="Varga T."/>
            <person name="Krizsan K."/>
            <person name="Foldi C."/>
            <person name="Dima B."/>
            <person name="Sanchez-Garcia M."/>
            <person name="Sanchez-Ramirez S."/>
            <person name="Szollosi G.J."/>
            <person name="Szarkandi J.G."/>
            <person name="Papp V."/>
            <person name="Albert L."/>
            <person name="Andreopoulos W."/>
            <person name="Angelini C."/>
            <person name="Antonin V."/>
            <person name="Barry K.W."/>
            <person name="Bougher N.L."/>
            <person name="Buchanan P."/>
            <person name="Buyck B."/>
            <person name="Bense V."/>
            <person name="Catcheside P."/>
            <person name="Chovatia M."/>
            <person name="Cooper J."/>
            <person name="Damon W."/>
            <person name="Desjardin D."/>
            <person name="Finy P."/>
            <person name="Geml J."/>
            <person name="Haridas S."/>
            <person name="Hughes K."/>
            <person name="Justo A."/>
            <person name="Karasinski D."/>
            <person name="Kautmanova I."/>
            <person name="Kiss B."/>
            <person name="Kocsube S."/>
            <person name="Kotiranta H."/>
            <person name="LaButti K.M."/>
            <person name="Lechner B.E."/>
            <person name="Liimatainen K."/>
            <person name="Lipzen A."/>
            <person name="Lukacs Z."/>
            <person name="Mihaltcheva S."/>
            <person name="Morgado L.N."/>
            <person name="Niskanen T."/>
            <person name="Noordeloos M.E."/>
            <person name="Ohm R.A."/>
            <person name="Ortiz-Santana B."/>
            <person name="Ovrebo C."/>
            <person name="Racz N."/>
            <person name="Riley R."/>
            <person name="Savchenko A."/>
            <person name="Shiryaev A."/>
            <person name="Soop K."/>
            <person name="Spirin V."/>
            <person name="Szebenyi C."/>
            <person name="Tomsovsky M."/>
            <person name="Tulloss R.E."/>
            <person name="Uehling J."/>
            <person name="Grigoriev I.V."/>
            <person name="Vagvolgyi C."/>
            <person name="Papp T."/>
            <person name="Martin F.M."/>
            <person name="Miettinen O."/>
            <person name="Hibbett D.S."/>
            <person name="Nagy L.G."/>
        </authorList>
    </citation>
    <scope>NUCLEOTIDE SEQUENCE [LARGE SCALE GENOMIC DNA]</scope>
    <source>
        <strain evidence="2 3">CBS 962.96</strain>
    </source>
</reference>
<dbReference type="Proteomes" id="UP000297245">
    <property type="component" value="Unassembled WGS sequence"/>
</dbReference>
<evidence type="ECO:0000313" key="2">
    <source>
        <dbReference type="EMBL" id="THU85794.1"/>
    </source>
</evidence>
<keyword evidence="3" id="KW-1185">Reference proteome</keyword>
<name>A0A4S8LAH1_DENBC</name>
<feature type="compositionally biased region" description="Basic and acidic residues" evidence="1">
    <location>
        <begin position="18"/>
        <end position="29"/>
    </location>
</feature>
<accession>A0A4S8LAH1</accession>
<sequence length="93" mass="10189">MVDEVGFPTSSQSVPLPADHESNRGPEGRGDEEDIVDSVERKWEAGCLSDEGSKDINSVAQDPLCGVNEDVDELPMVELTDVVKQNLHRPHPH</sequence>